<dbReference type="GO" id="GO:0016740">
    <property type="term" value="F:transferase activity"/>
    <property type="evidence" value="ECO:0007669"/>
    <property type="project" value="UniProtKB-KW"/>
</dbReference>
<dbReference type="InterPro" id="IPR029044">
    <property type="entry name" value="Nucleotide-diphossugar_trans"/>
</dbReference>
<dbReference type="eggNOG" id="COG1209">
    <property type="taxonomic scope" value="Bacteria"/>
</dbReference>
<gene>
    <name evidence="2" type="ORF">SD37_34290</name>
</gene>
<dbReference type="AlphaFoldDB" id="A0A193C6U3"/>
<dbReference type="SUPFAM" id="SSF53448">
    <property type="entry name" value="Nucleotide-diphospho-sugar transferases"/>
    <property type="match status" value="1"/>
</dbReference>
<proteinExistence type="predicted"/>
<dbReference type="EMBL" id="CP016174">
    <property type="protein sequence ID" value="ANN20169.1"/>
    <property type="molecule type" value="Genomic_DNA"/>
</dbReference>
<dbReference type="PANTHER" id="PTHR42883">
    <property type="entry name" value="GLUCOSE-1-PHOSPHATE THYMIDYLTRANSFERASE"/>
    <property type="match status" value="1"/>
</dbReference>
<dbReference type="STRING" id="31958.SD37_34290"/>
<evidence type="ECO:0000313" key="3">
    <source>
        <dbReference type="Proteomes" id="UP000093695"/>
    </source>
</evidence>
<protein>
    <submittedName>
        <fullName evidence="2">Glucose-1-phosphate thymidylyltransferase</fullName>
    </submittedName>
</protein>
<name>A0A193C6U3_AMYOR</name>
<dbReference type="InterPro" id="IPR005835">
    <property type="entry name" value="NTP_transferase_dom"/>
</dbReference>
<dbReference type="CDD" id="cd04189">
    <property type="entry name" value="G1P_TT_long"/>
    <property type="match status" value="1"/>
</dbReference>
<dbReference type="RefSeq" id="WP_044856253.1">
    <property type="nucleotide sequence ID" value="NZ_CP016174.1"/>
</dbReference>
<dbReference type="Proteomes" id="UP000093695">
    <property type="component" value="Chromosome"/>
</dbReference>
<evidence type="ECO:0000313" key="2">
    <source>
        <dbReference type="EMBL" id="ANN20169.1"/>
    </source>
</evidence>
<dbReference type="Gene3D" id="3.90.550.10">
    <property type="entry name" value="Spore Coat Polysaccharide Biosynthesis Protein SpsA, Chain A"/>
    <property type="match status" value="1"/>
</dbReference>
<feature type="domain" description="Nucleotidyl transferase" evidence="1">
    <location>
        <begin position="2"/>
        <end position="235"/>
    </location>
</feature>
<keyword evidence="3" id="KW-1185">Reference proteome</keyword>
<organism evidence="2 3">
    <name type="scientific">Amycolatopsis orientalis</name>
    <name type="common">Nocardia orientalis</name>
    <dbReference type="NCBI Taxonomy" id="31958"/>
    <lineage>
        <taxon>Bacteria</taxon>
        <taxon>Bacillati</taxon>
        <taxon>Actinomycetota</taxon>
        <taxon>Actinomycetes</taxon>
        <taxon>Pseudonocardiales</taxon>
        <taxon>Pseudonocardiaceae</taxon>
        <taxon>Amycolatopsis</taxon>
    </lineage>
</organism>
<dbReference type="NCBIfam" id="TIGR01208">
    <property type="entry name" value="rmlA_long"/>
    <property type="match status" value="1"/>
</dbReference>
<evidence type="ECO:0000259" key="1">
    <source>
        <dbReference type="Pfam" id="PF00483"/>
    </source>
</evidence>
<dbReference type="PANTHER" id="PTHR42883:SF2">
    <property type="entry name" value="THYMIDYLYLTRANSFERASE"/>
    <property type="match status" value="1"/>
</dbReference>
<accession>A0A193C6U3</accession>
<sequence>MKALVLAGGTGSRLHPLTFSLPKQLIPVAGRPVLELCLENIHALGVREVGLIVGDHADQIAEVIGDGTRFGLRVTYLRQDRPAGLAHCVLLAQDFLGDEDFVMYLGDNVLVGDLAAAAERFRAERPAARLMVAKVSQPSCYGVAELDAADAVLSVAEKAEKPPSDLAIIGVYFFTGAIIEAARKIEPSARGELEITDAIAALIGEGLPVVASRFSGMWKDTGTVEELLECNRSLLSELPGRIDGDVDAESVLRGTVVVEAGASVVRSTIQGPALIGAGSQVTDSRIGPSVSIGEDCAVTGAGVTDSILMAGASVRGLAEVTGSLIGRESELDSTSAPSTHRLLLGDRSRLGLTAGPAR</sequence>
<dbReference type="Pfam" id="PF00483">
    <property type="entry name" value="NTP_transferase"/>
    <property type="match status" value="1"/>
</dbReference>
<dbReference type="Gene3D" id="2.160.10.10">
    <property type="entry name" value="Hexapeptide repeat proteins"/>
    <property type="match status" value="1"/>
</dbReference>
<dbReference type="InterPro" id="IPR005908">
    <property type="entry name" value="G1P_thy_trans_l"/>
</dbReference>
<reference evidence="2 3" key="1">
    <citation type="journal article" date="2015" name="Genome Announc.">
        <title>Draft Genome Sequence of Norvancomycin-Producing Strain Amycolatopsis orientalis CPCC200066.</title>
        <authorList>
            <person name="Lei X."/>
            <person name="Yuan F."/>
            <person name="Shi Y."/>
            <person name="Li X."/>
            <person name="Wang L."/>
            <person name="Hong B."/>
        </authorList>
    </citation>
    <scope>NUCLEOTIDE SEQUENCE [LARGE SCALE GENOMIC DNA]</scope>
    <source>
        <strain evidence="2 3">B-37</strain>
    </source>
</reference>
<dbReference type="KEGG" id="aori:SD37_34290"/>
<keyword evidence="2" id="KW-0808">Transferase</keyword>